<dbReference type="Pfam" id="PF02801">
    <property type="entry name" value="Ketoacyl-synt_C"/>
    <property type="match status" value="1"/>
</dbReference>
<name>A0A9X8DW46_APHAT</name>
<comment type="caution">
    <text evidence="11">The sequence shown here is derived from an EMBL/GenBank/DDBJ whole genome shotgun (WGS) entry which is preliminary data.</text>
</comment>
<evidence type="ECO:0000256" key="7">
    <source>
        <dbReference type="ARBA" id="ARBA00023160"/>
    </source>
</evidence>
<dbReference type="InterPro" id="IPR020841">
    <property type="entry name" value="PKS_Beta-ketoAc_synthase_dom"/>
</dbReference>
<keyword evidence="8" id="KW-0012">Acyltransferase</keyword>
<evidence type="ECO:0000256" key="2">
    <source>
        <dbReference type="ARBA" id="ARBA00013191"/>
    </source>
</evidence>
<evidence type="ECO:0000256" key="5">
    <source>
        <dbReference type="ARBA" id="ARBA00022832"/>
    </source>
</evidence>
<feature type="domain" description="Ketosynthase family 3 (KS3)" evidence="10">
    <location>
        <begin position="14"/>
        <end position="432"/>
    </location>
</feature>
<dbReference type="InterPro" id="IPR016039">
    <property type="entry name" value="Thiolase-like"/>
</dbReference>
<accession>A0A9X8DW46</accession>
<feature type="non-terminal residue" evidence="11">
    <location>
        <position position="1"/>
    </location>
</feature>
<gene>
    <name evidence="11" type="ORF">DYB28_006431</name>
</gene>
<dbReference type="GO" id="GO:0006633">
    <property type="term" value="P:fatty acid biosynthetic process"/>
    <property type="evidence" value="ECO:0007669"/>
    <property type="project" value="UniProtKB-KW"/>
</dbReference>
<evidence type="ECO:0000256" key="4">
    <source>
        <dbReference type="ARBA" id="ARBA00022679"/>
    </source>
</evidence>
<dbReference type="EC" id="2.3.1.41" evidence="2"/>
<dbReference type="InterPro" id="IPR014031">
    <property type="entry name" value="Ketoacyl_synth_C"/>
</dbReference>
<keyword evidence="7" id="KW-0275">Fatty acid biosynthesis</keyword>
<evidence type="ECO:0000313" key="12">
    <source>
        <dbReference type="Proteomes" id="UP000275652"/>
    </source>
</evidence>
<dbReference type="PROSITE" id="PS52004">
    <property type="entry name" value="KS3_2"/>
    <property type="match status" value="1"/>
</dbReference>
<keyword evidence="5" id="KW-0276">Fatty acid metabolism</keyword>
<dbReference type="PANTHER" id="PTHR11712">
    <property type="entry name" value="POLYKETIDE SYNTHASE-RELATED"/>
    <property type="match status" value="1"/>
</dbReference>
<evidence type="ECO:0000259" key="10">
    <source>
        <dbReference type="PROSITE" id="PS52004"/>
    </source>
</evidence>
<keyword evidence="4" id="KW-0808">Transferase</keyword>
<dbReference type="AlphaFoldDB" id="A0A9X8DW46"/>
<comment type="similarity">
    <text evidence="1">Belongs to the thiolase-like superfamily. Beta-ketoacyl-ACP synthases family.</text>
</comment>
<evidence type="ECO:0000256" key="3">
    <source>
        <dbReference type="ARBA" id="ARBA00022516"/>
    </source>
</evidence>
<evidence type="ECO:0000313" key="11">
    <source>
        <dbReference type="EMBL" id="RLO04550.1"/>
    </source>
</evidence>
<evidence type="ECO:0000256" key="9">
    <source>
        <dbReference type="PIRSR" id="PIRSR000447-1"/>
    </source>
</evidence>
<dbReference type="CDD" id="cd00834">
    <property type="entry name" value="KAS_I_II"/>
    <property type="match status" value="1"/>
</dbReference>
<dbReference type="FunFam" id="3.40.47.10:FF:000009">
    <property type="entry name" value="3-oxoacyl-[acyl-carrier-protein] synthase 2"/>
    <property type="match status" value="1"/>
</dbReference>
<dbReference type="EMBL" id="QUTI01028654">
    <property type="protein sequence ID" value="RLO04550.1"/>
    <property type="molecule type" value="Genomic_DNA"/>
</dbReference>
<proteinExistence type="inferred from homology"/>
<evidence type="ECO:0000256" key="1">
    <source>
        <dbReference type="ARBA" id="ARBA00008467"/>
    </source>
</evidence>
<sequence length="434" mass="45734">ELKMVFAPPPAALSRRVVVTGLGAVTPLGVGLEATWNRLIHGDCGVSAITSFDTHGLECKVGGQVPDSFNALDHINPREARSQDVRFISFAIAAANEAIRDANWTPTTESQKERAGVAIGAGIGNLQEIVDTGALIQQQKFRRVSPFFVPRILINLAAGHVSMMHGLKGPNHACTTACATGSHSIGDAYRFIRNGDADVMVAGGSEASLNPLSFCGFLQAKALATKVIHAPAEASRPFDQHRDGFVMGEGAGVVDYDHAKARGAKIYGEVRGYGLSGDAHHLTAPHESGDGAFRAMQAALGQSGLDITDIDYINAHATSTPLGDAAENRAIKRLFGKLPLRNTEHWPCLMSRCRGPRGAVGHLLGAAGAVEAIFALKALHENIAPPTLNLTSQTAEFDLNYVANVAQTAPIRAVLSNSFGFGGTNSSLCFATLD</sequence>
<dbReference type="Pfam" id="PF00109">
    <property type="entry name" value="ketoacyl-synt"/>
    <property type="match status" value="1"/>
</dbReference>
<reference evidence="11 12" key="1">
    <citation type="journal article" date="2018" name="J. Invertebr. Pathol.">
        <title>New genotyping method for the causative agent of crayfish plague (Aphanomyces astaci) based on whole genome data.</title>
        <authorList>
            <person name="Minardi D."/>
            <person name="Studholme D.J."/>
            <person name="van der Giezen M."/>
            <person name="Pretto T."/>
            <person name="Oidtmann B."/>
        </authorList>
    </citation>
    <scope>NUCLEOTIDE SEQUENCE [LARGE SCALE GENOMIC DNA]</scope>
    <source>
        <strain evidence="11 12">KB13</strain>
    </source>
</reference>
<organism evidence="11 12">
    <name type="scientific">Aphanomyces astaci</name>
    <name type="common">Crayfish plague agent</name>
    <dbReference type="NCBI Taxonomy" id="112090"/>
    <lineage>
        <taxon>Eukaryota</taxon>
        <taxon>Sar</taxon>
        <taxon>Stramenopiles</taxon>
        <taxon>Oomycota</taxon>
        <taxon>Saprolegniomycetes</taxon>
        <taxon>Saprolegniales</taxon>
        <taxon>Verrucalvaceae</taxon>
        <taxon>Aphanomyces</taxon>
    </lineage>
</organism>
<evidence type="ECO:0000256" key="6">
    <source>
        <dbReference type="ARBA" id="ARBA00023098"/>
    </source>
</evidence>
<dbReference type="InterPro" id="IPR000794">
    <property type="entry name" value="Beta-ketoacyl_synthase"/>
</dbReference>
<dbReference type="GO" id="GO:0004315">
    <property type="term" value="F:3-oxoacyl-[acyl-carrier-protein] synthase activity"/>
    <property type="evidence" value="ECO:0007669"/>
    <property type="project" value="UniProtKB-EC"/>
</dbReference>
<evidence type="ECO:0000256" key="8">
    <source>
        <dbReference type="ARBA" id="ARBA00023315"/>
    </source>
</evidence>
<dbReference type="PANTHER" id="PTHR11712:SF336">
    <property type="entry name" value="3-OXOACYL-[ACYL-CARRIER-PROTEIN] SYNTHASE, MITOCHONDRIAL"/>
    <property type="match status" value="1"/>
</dbReference>
<dbReference type="Gene3D" id="3.40.47.10">
    <property type="match status" value="1"/>
</dbReference>
<dbReference type="NCBIfam" id="NF005589">
    <property type="entry name" value="PRK07314.1"/>
    <property type="match status" value="1"/>
</dbReference>
<dbReference type="Proteomes" id="UP000275652">
    <property type="component" value="Unassembled WGS sequence"/>
</dbReference>
<dbReference type="SMART" id="SM00825">
    <property type="entry name" value="PKS_KS"/>
    <property type="match status" value="1"/>
</dbReference>
<dbReference type="InterPro" id="IPR014030">
    <property type="entry name" value="Ketoacyl_synth_N"/>
</dbReference>
<feature type="active site" description="For beta-ketoacyl synthase activity" evidence="9">
    <location>
        <position position="178"/>
    </location>
</feature>
<dbReference type="NCBIfam" id="TIGR03150">
    <property type="entry name" value="fabF"/>
    <property type="match status" value="1"/>
</dbReference>
<dbReference type="PIRSF" id="PIRSF000447">
    <property type="entry name" value="KAS_II"/>
    <property type="match status" value="1"/>
</dbReference>
<protein>
    <recommendedName>
        <fullName evidence="2">beta-ketoacyl-[acyl-carrier-protein] synthase I</fullName>
        <ecNumber evidence="2">2.3.1.41</ecNumber>
    </recommendedName>
</protein>
<dbReference type="InterPro" id="IPR017568">
    <property type="entry name" value="3-oxoacyl-ACP_synth-2"/>
</dbReference>
<dbReference type="GO" id="GO:0005739">
    <property type="term" value="C:mitochondrion"/>
    <property type="evidence" value="ECO:0007669"/>
    <property type="project" value="TreeGrafter"/>
</dbReference>
<keyword evidence="3" id="KW-0444">Lipid biosynthesis</keyword>
<keyword evidence="6" id="KW-0443">Lipid metabolism</keyword>
<dbReference type="SUPFAM" id="SSF53901">
    <property type="entry name" value="Thiolase-like"/>
    <property type="match status" value="2"/>
</dbReference>